<organism evidence="2 3">
    <name type="scientific">Acidianus brierleyi</name>
    <dbReference type="NCBI Taxonomy" id="41673"/>
    <lineage>
        <taxon>Archaea</taxon>
        <taxon>Thermoproteota</taxon>
        <taxon>Thermoprotei</taxon>
        <taxon>Sulfolobales</taxon>
        <taxon>Sulfolobaceae</taxon>
        <taxon>Acidianus</taxon>
    </lineage>
</organism>
<evidence type="ECO:0000313" key="3">
    <source>
        <dbReference type="Proteomes" id="UP000248044"/>
    </source>
</evidence>
<dbReference type="AlphaFoldDB" id="A0A2U9IH33"/>
<keyword evidence="3" id="KW-1185">Reference proteome</keyword>
<keyword evidence="1" id="KW-0472">Membrane</keyword>
<dbReference type="Proteomes" id="UP000248044">
    <property type="component" value="Chromosome"/>
</dbReference>
<feature type="transmembrane region" description="Helical" evidence="1">
    <location>
        <begin position="12"/>
        <end position="40"/>
    </location>
</feature>
<protein>
    <submittedName>
        <fullName evidence="2">Uncharacterized protein</fullName>
    </submittedName>
</protein>
<evidence type="ECO:0000256" key="1">
    <source>
        <dbReference type="SAM" id="Phobius"/>
    </source>
</evidence>
<keyword evidence="1" id="KW-1133">Transmembrane helix</keyword>
<accession>A0A2U9IH33</accession>
<dbReference type="EMBL" id="CP029289">
    <property type="protein sequence ID" value="AWR95286.1"/>
    <property type="molecule type" value="Genomic_DNA"/>
</dbReference>
<feature type="transmembrane region" description="Helical" evidence="1">
    <location>
        <begin position="46"/>
        <end position="68"/>
    </location>
</feature>
<proteinExistence type="predicted"/>
<gene>
    <name evidence="2" type="ORF">DFR85_12465</name>
</gene>
<sequence>MKYFILITSTLLIVEALILGFRINIYLVILTLSMILISVVEKKYKIFLSSSILILPLFFGCSTINLAFSLESSLLILCF</sequence>
<evidence type="ECO:0000313" key="2">
    <source>
        <dbReference type="EMBL" id="AWR95286.1"/>
    </source>
</evidence>
<name>A0A2U9IH33_9CREN</name>
<reference evidence="2 3" key="1">
    <citation type="submission" date="2018-05" db="EMBL/GenBank/DDBJ databases">
        <title>Complete Genome Sequences of Extremely Thermoacidophilic, Metal-Mobilizing Type-Strain Members of the Archaeal Family Sulfolobaceae: Acidianus brierleyi DSM-1651T, Acidianus sulfidivorans DSM-18786T, Metallosphaera hakonensis DSM-7519T, and Metallosphaera prunae DSM-10039T.</title>
        <authorList>
            <person name="Counts J.A."/>
            <person name="Kelly R.M."/>
        </authorList>
    </citation>
    <scope>NUCLEOTIDE SEQUENCE [LARGE SCALE GENOMIC DNA]</scope>
    <source>
        <strain evidence="2 3">DSM 1651</strain>
    </source>
</reference>
<keyword evidence="1" id="KW-0812">Transmembrane</keyword>